<dbReference type="FunFam" id="3.30.420.40:FF:000545">
    <property type="entry name" value="Endoplasmic reticulum chaperone BiP"/>
    <property type="match status" value="1"/>
</dbReference>
<dbReference type="PROSITE" id="PS00297">
    <property type="entry name" value="HSP70_1"/>
    <property type="match status" value="1"/>
</dbReference>
<evidence type="ECO:0000313" key="6">
    <source>
        <dbReference type="EMBL" id="TWT58354.1"/>
    </source>
</evidence>
<dbReference type="PROSITE" id="PS01036">
    <property type="entry name" value="HSP70_3"/>
    <property type="match status" value="1"/>
</dbReference>
<dbReference type="PRINTS" id="PR00301">
    <property type="entry name" value="HEATSHOCK70"/>
</dbReference>
<dbReference type="InterPro" id="IPR018181">
    <property type="entry name" value="Heat_shock_70_CS"/>
</dbReference>
<proteinExistence type="inferred from homology"/>
<keyword evidence="2 4" id="KW-0547">Nucleotide-binding</keyword>
<dbReference type="AlphaFoldDB" id="A0A5C5X606"/>
<dbReference type="SUPFAM" id="SSF100920">
    <property type="entry name" value="Heat shock protein 70kD (HSP70), peptide-binding domain"/>
    <property type="match status" value="1"/>
</dbReference>
<organism evidence="6 7">
    <name type="scientific">Thalassoglobus neptunius</name>
    <dbReference type="NCBI Taxonomy" id="1938619"/>
    <lineage>
        <taxon>Bacteria</taxon>
        <taxon>Pseudomonadati</taxon>
        <taxon>Planctomycetota</taxon>
        <taxon>Planctomycetia</taxon>
        <taxon>Planctomycetales</taxon>
        <taxon>Planctomycetaceae</taxon>
        <taxon>Thalassoglobus</taxon>
    </lineage>
</organism>
<evidence type="ECO:0000256" key="3">
    <source>
        <dbReference type="ARBA" id="ARBA00022840"/>
    </source>
</evidence>
<comment type="caution">
    <text evidence="6">The sequence shown here is derived from an EMBL/GenBank/DDBJ whole genome shotgun (WGS) entry which is preliminary data.</text>
</comment>
<protein>
    <submittedName>
        <fullName evidence="6">Chaperone protein DnaK</fullName>
    </submittedName>
</protein>
<keyword evidence="3 4" id="KW-0067">ATP-binding</keyword>
<dbReference type="InterPro" id="IPR013126">
    <property type="entry name" value="Hsp_70_fam"/>
</dbReference>
<reference evidence="6 7" key="1">
    <citation type="submission" date="2019-02" db="EMBL/GenBank/DDBJ databases">
        <title>Deep-cultivation of Planctomycetes and their phenomic and genomic characterization uncovers novel biology.</title>
        <authorList>
            <person name="Wiegand S."/>
            <person name="Jogler M."/>
            <person name="Boedeker C."/>
            <person name="Pinto D."/>
            <person name="Vollmers J."/>
            <person name="Rivas-Marin E."/>
            <person name="Kohn T."/>
            <person name="Peeters S.H."/>
            <person name="Heuer A."/>
            <person name="Rast P."/>
            <person name="Oberbeckmann S."/>
            <person name="Bunk B."/>
            <person name="Jeske O."/>
            <person name="Meyerdierks A."/>
            <person name="Storesund J.E."/>
            <person name="Kallscheuer N."/>
            <person name="Luecker S."/>
            <person name="Lage O.M."/>
            <person name="Pohl T."/>
            <person name="Merkel B.J."/>
            <person name="Hornburger P."/>
            <person name="Mueller R.-W."/>
            <person name="Bruemmer F."/>
            <person name="Labrenz M."/>
            <person name="Spormann A.M."/>
            <person name="Op Den Camp H."/>
            <person name="Overmann J."/>
            <person name="Amann R."/>
            <person name="Jetten M.S.M."/>
            <person name="Mascher T."/>
            <person name="Medema M.H."/>
            <person name="Devos D.P."/>
            <person name="Kaster A.-K."/>
            <person name="Ovreas L."/>
            <person name="Rohde M."/>
            <person name="Galperin M.Y."/>
            <person name="Jogler C."/>
        </authorList>
    </citation>
    <scope>NUCLEOTIDE SEQUENCE [LARGE SCALE GENOMIC DNA]</scope>
    <source>
        <strain evidence="6 7">KOR42</strain>
    </source>
</reference>
<sequence length="652" mass="72068">MSLNRTKKRVHPIGIDLGTTYSCISHLTPSGQPVPIPNSEGELSTPSVVLFDGDEVVVGTEALRNAVMMPDRVVRHAKRFMGDPNKTWIMDHKVYRPKDISAFILKKLLESAEERLGRIHCAVITVPAQFSDVQRQLTVEAGLEAGLDRVDIINEPVATAMCHVLSDGMWFAELANEQTVMVFDLGGGTFDLSLVRYNQNEVTVIASGGDLRLGGLDWNKVLEEFACDRYVEDSISDPRIDRESMQALATEIEQVKRSLSVRPRASILVQHDGRRKTFAISRETFEMLSKGLVDRTEEITRQMLKDHKLGWAHVDSVLVTGGASRMPMVREMLQNISGTTLNTTLSPDQSIANGAAYYAGMLLSGQRLQQSSLDDTASARLQNFQQRSVTGRGLGILIRDPETDLLRPHYLIPSNTQLPCIYKQDFGTVRENQKRVHLHIVESGASQGEEFVELGDCLIDDLPPNLPMKSPISVTIGYNEQGRLRVSAIETTSGREARATIVRPGETETAPPEAPVDDQVLNDDFEMDLDTELDQEPEQSQPPVSAPSLERERSAPMQGSSSADELAHSSVPMKSAVEKKAAASAVKTSTPKTSRSSRKKAPPKLKSTTQLERAERPIPLCNQCGHPLDKQHRCQNCSKSSSRKRRPPRSNP</sequence>
<dbReference type="Pfam" id="PF00012">
    <property type="entry name" value="HSP70"/>
    <property type="match status" value="1"/>
</dbReference>
<gene>
    <name evidence="6" type="primary">dnaK_3</name>
    <name evidence="6" type="ORF">KOR42_17280</name>
</gene>
<evidence type="ECO:0000256" key="2">
    <source>
        <dbReference type="ARBA" id="ARBA00022741"/>
    </source>
</evidence>
<accession>A0A5C5X606</accession>
<dbReference type="SUPFAM" id="SSF53067">
    <property type="entry name" value="Actin-like ATPase domain"/>
    <property type="match status" value="2"/>
</dbReference>
<dbReference type="RefSeq" id="WP_146508679.1">
    <property type="nucleotide sequence ID" value="NZ_SIHI01000001.1"/>
</dbReference>
<feature type="region of interest" description="Disordered" evidence="5">
    <location>
        <begin position="533"/>
        <end position="652"/>
    </location>
</feature>
<evidence type="ECO:0000313" key="7">
    <source>
        <dbReference type="Proteomes" id="UP000317243"/>
    </source>
</evidence>
<dbReference type="Gene3D" id="3.90.640.10">
    <property type="entry name" value="Actin, Chain A, domain 4"/>
    <property type="match status" value="1"/>
</dbReference>
<dbReference type="Gene3D" id="3.30.420.40">
    <property type="match status" value="2"/>
</dbReference>
<dbReference type="Gene3D" id="2.60.34.10">
    <property type="entry name" value="Substrate Binding Domain Of DNAk, Chain A, domain 1"/>
    <property type="match status" value="1"/>
</dbReference>
<evidence type="ECO:0000256" key="4">
    <source>
        <dbReference type="RuleBase" id="RU003322"/>
    </source>
</evidence>
<name>A0A5C5X606_9PLAN</name>
<comment type="similarity">
    <text evidence="1 4">Belongs to the heat shock protein 70 family.</text>
</comment>
<dbReference type="GO" id="GO:0005524">
    <property type="term" value="F:ATP binding"/>
    <property type="evidence" value="ECO:0007669"/>
    <property type="project" value="UniProtKB-KW"/>
</dbReference>
<feature type="compositionally biased region" description="Low complexity" evidence="5">
    <location>
        <begin position="582"/>
        <end position="594"/>
    </location>
</feature>
<dbReference type="PROSITE" id="PS00329">
    <property type="entry name" value="HSP70_2"/>
    <property type="match status" value="1"/>
</dbReference>
<dbReference type="CDD" id="cd24029">
    <property type="entry name" value="ASKHA_NBD_HSP70_DnaK_HscA_HscC"/>
    <property type="match status" value="1"/>
</dbReference>
<evidence type="ECO:0000256" key="5">
    <source>
        <dbReference type="SAM" id="MobiDB-lite"/>
    </source>
</evidence>
<dbReference type="GO" id="GO:0140662">
    <property type="term" value="F:ATP-dependent protein folding chaperone"/>
    <property type="evidence" value="ECO:0007669"/>
    <property type="project" value="InterPro"/>
</dbReference>
<dbReference type="InterPro" id="IPR043129">
    <property type="entry name" value="ATPase_NBD"/>
</dbReference>
<dbReference type="OrthoDB" id="9766019at2"/>
<dbReference type="EMBL" id="SIHI01000001">
    <property type="protein sequence ID" value="TWT58354.1"/>
    <property type="molecule type" value="Genomic_DNA"/>
</dbReference>
<keyword evidence="7" id="KW-1185">Reference proteome</keyword>
<dbReference type="Proteomes" id="UP000317243">
    <property type="component" value="Unassembled WGS sequence"/>
</dbReference>
<dbReference type="PANTHER" id="PTHR19375">
    <property type="entry name" value="HEAT SHOCK PROTEIN 70KDA"/>
    <property type="match status" value="1"/>
</dbReference>
<dbReference type="InterPro" id="IPR029047">
    <property type="entry name" value="HSP70_peptide-bd_sf"/>
</dbReference>
<feature type="compositionally biased region" description="Basic residues" evidence="5">
    <location>
        <begin position="641"/>
        <end position="652"/>
    </location>
</feature>
<evidence type="ECO:0000256" key="1">
    <source>
        <dbReference type="ARBA" id="ARBA00007381"/>
    </source>
</evidence>